<evidence type="ECO:0008006" key="3">
    <source>
        <dbReference type="Google" id="ProtNLM"/>
    </source>
</evidence>
<sequence length="401" mass="45741">MPRKYRHNKRFGAIISQAKDSLSTTRTCKAQLPLDDDRQDPARARVLDLPLELWTETLTYLRQIPSPMTSVDFMILAYPRNYNIPAEFLERTDVLRALSQTCRRLRNVFLPLVWQQLDTCVMRSPSGSWFHTFGQSIIRKSIFVQQNPELGAFVRTMTVSLSLYAAGNVLPELVRALHNLPNLHTLQVFRVTKFKKMGSALRIAFDGHVFPQIKTMGVPLYGHHILKCCPNVTRIFSYGPSTKLIGTIAKYCQQLEDFYGFYNYSRSGDKKSGKRLVKAAPNLRIIEFSSHVSPDRIKALAGLKKLCTIIFHTVQSYDSSPPQPFDALEAEQNVLCVKAASALLKQSRSADKTRTVVLEYNPWYDGSDDNDRPWTRTFDVGAGSDSWRFTNSYSWLCTNEH</sequence>
<dbReference type="Proteomes" id="UP000567179">
    <property type="component" value="Unassembled WGS sequence"/>
</dbReference>
<organism evidence="1 2">
    <name type="scientific">Psilocybe cf. subviscida</name>
    <dbReference type="NCBI Taxonomy" id="2480587"/>
    <lineage>
        <taxon>Eukaryota</taxon>
        <taxon>Fungi</taxon>
        <taxon>Dikarya</taxon>
        <taxon>Basidiomycota</taxon>
        <taxon>Agaricomycotina</taxon>
        <taxon>Agaricomycetes</taxon>
        <taxon>Agaricomycetidae</taxon>
        <taxon>Agaricales</taxon>
        <taxon>Agaricineae</taxon>
        <taxon>Strophariaceae</taxon>
        <taxon>Psilocybe</taxon>
    </lineage>
</organism>
<evidence type="ECO:0000313" key="1">
    <source>
        <dbReference type="EMBL" id="KAF5330541.1"/>
    </source>
</evidence>
<keyword evidence="2" id="KW-1185">Reference proteome</keyword>
<name>A0A8H5BX01_9AGAR</name>
<comment type="caution">
    <text evidence="1">The sequence shown here is derived from an EMBL/GenBank/DDBJ whole genome shotgun (WGS) entry which is preliminary data.</text>
</comment>
<reference evidence="1 2" key="1">
    <citation type="journal article" date="2020" name="ISME J.">
        <title>Uncovering the hidden diversity of litter-decomposition mechanisms in mushroom-forming fungi.</title>
        <authorList>
            <person name="Floudas D."/>
            <person name="Bentzer J."/>
            <person name="Ahren D."/>
            <person name="Johansson T."/>
            <person name="Persson P."/>
            <person name="Tunlid A."/>
        </authorList>
    </citation>
    <scope>NUCLEOTIDE SEQUENCE [LARGE SCALE GENOMIC DNA]</scope>
    <source>
        <strain evidence="1 2">CBS 101986</strain>
    </source>
</reference>
<proteinExistence type="predicted"/>
<protein>
    <recommendedName>
        <fullName evidence="3">F-box domain-containing protein</fullName>
    </recommendedName>
</protein>
<accession>A0A8H5BX01</accession>
<gene>
    <name evidence="1" type="ORF">D9619_005233</name>
</gene>
<evidence type="ECO:0000313" key="2">
    <source>
        <dbReference type="Proteomes" id="UP000567179"/>
    </source>
</evidence>
<dbReference type="OrthoDB" id="3251070at2759"/>
<dbReference type="AlphaFoldDB" id="A0A8H5BX01"/>
<dbReference type="EMBL" id="JAACJJ010000001">
    <property type="protein sequence ID" value="KAF5330541.1"/>
    <property type="molecule type" value="Genomic_DNA"/>
</dbReference>